<dbReference type="EMBL" id="OC955556">
    <property type="protein sequence ID" value="CAD7664752.1"/>
    <property type="molecule type" value="Genomic_DNA"/>
</dbReference>
<reference evidence="1" key="1">
    <citation type="submission" date="2020-11" db="EMBL/GenBank/DDBJ databases">
        <authorList>
            <person name="Tran Van P."/>
        </authorList>
    </citation>
    <scope>NUCLEOTIDE SEQUENCE</scope>
</reference>
<dbReference type="EMBL" id="CAJPVJ010040731">
    <property type="protein sequence ID" value="CAG2181889.1"/>
    <property type="molecule type" value="Genomic_DNA"/>
</dbReference>
<sequence length="23" mass="2642">MTTTGVHSKHSLPVNTVEWLSMW</sequence>
<dbReference type="AlphaFoldDB" id="A0A7R9MR94"/>
<protein>
    <submittedName>
        <fullName evidence="1">Uncharacterized protein</fullName>
    </submittedName>
</protein>
<organism evidence="1">
    <name type="scientific">Oppiella nova</name>
    <dbReference type="NCBI Taxonomy" id="334625"/>
    <lineage>
        <taxon>Eukaryota</taxon>
        <taxon>Metazoa</taxon>
        <taxon>Ecdysozoa</taxon>
        <taxon>Arthropoda</taxon>
        <taxon>Chelicerata</taxon>
        <taxon>Arachnida</taxon>
        <taxon>Acari</taxon>
        <taxon>Acariformes</taxon>
        <taxon>Sarcoptiformes</taxon>
        <taxon>Oribatida</taxon>
        <taxon>Brachypylina</taxon>
        <taxon>Oppioidea</taxon>
        <taxon>Oppiidae</taxon>
        <taxon>Oppiella</taxon>
    </lineage>
</organism>
<dbReference type="Proteomes" id="UP000728032">
    <property type="component" value="Unassembled WGS sequence"/>
</dbReference>
<proteinExistence type="predicted"/>
<gene>
    <name evidence="1" type="ORF">ONB1V03_LOCUS21310</name>
</gene>
<accession>A0A7R9MR94</accession>
<evidence type="ECO:0000313" key="2">
    <source>
        <dbReference type="Proteomes" id="UP000728032"/>
    </source>
</evidence>
<evidence type="ECO:0000313" key="1">
    <source>
        <dbReference type="EMBL" id="CAD7664752.1"/>
    </source>
</evidence>
<keyword evidence="2" id="KW-1185">Reference proteome</keyword>
<name>A0A7R9MR94_9ACAR</name>